<dbReference type="Ensembl" id="ENSAZOT00000026183.1">
    <property type="protein sequence ID" value="ENSAZOP00000024395.1"/>
    <property type="gene ID" value="ENSAZOG00000015706.1"/>
</dbReference>
<feature type="domain" description="Ig-like" evidence="7">
    <location>
        <begin position="215"/>
        <end position="298"/>
    </location>
</feature>
<dbReference type="FunFam" id="2.60.40.10:FF:000425">
    <property type="entry name" value="Myosin light chain kinase"/>
    <property type="match status" value="1"/>
</dbReference>
<dbReference type="InterPro" id="IPR013783">
    <property type="entry name" value="Ig-like_fold"/>
</dbReference>
<dbReference type="GO" id="GO:0005737">
    <property type="term" value="C:cytoplasm"/>
    <property type="evidence" value="ECO:0007669"/>
    <property type="project" value="UniProtKB-SubCell"/>
</dbReference>
<dbReference type="Pfam" id="PF07679">
    <property type="entry name" value="I-set"/>
    <property type="match status" value="3"/>
</dbReference>
<reference evidence="8" key="2">
    <citation type="submission" date="2025-09" db="UniProtKB">
        <authorList>
            <consortium name="Ensembl"/>
        </authorList>
    </citation>
    <scope>IDENTIFICATION</scope>
</reference>
<dbReference type="SMART" id="SM00409">
    <property type="entry name" value="IG"/>
    <property type="match status" value="3"/>
</dbReference>
<keyword evidence="6" id="KW-1133">Transmembrane helix</keyword>
<accession>A0A8B9VIK2</accession>
<feature type="transmembrane region" description="Helical" evidence="6">
    <location>
        <begin position="12"/>
        <end position="31"/>
    </location>
</feature>
<keyword evidence="9" id="KW-1185">Reference proteome</keyword>
<dbReference type="InterPro" id="IPR007110">
    <property type="entry name" value="Ig-like_dom"/>
</dbReference>
<comment type="similarity">
    <text evidence="2">Belongs to the protein kinase superfamily. CAMK Ser/Thr protein kinase family.</text>
</comment>
<dbReference type="InterPro" id="IPR003598">
    <property type="entry name" value="Ig_sub2"/>
</dbReference>
<dbReference type="Gene3D" id="2.60.40.10">
    <property type="entry name" value="Immunoglobulins"/>
    <property type="match status" value="3"/>
</dbReference>
<dbReference type="InterPro" id="IPR003599">
    <property type="entry name" value="Ig_sub"/>
</dbReference>
<keyword evidence="4" id="KW-0677">Repeat</keyword>
<dbReference type="FunFam" id="2.60.40.10:FF:001476">
    <property type="entry name" value="titin isoform X1"/>
    <property type="match status" value="1"/>
</dbReference>
<keyword evidence="5" id="KW-0393">Immunoglobulin domain</keyword>
<dbReference type="PANTHER" id="PTHR47633:SF15">
    <property type="entry name" value="IG-LIKE DOMAIN-CONTAINING PROTEIN"/>
    <property type="match status" value="1"/>
</dbReference>
<dbReference type="PANTHER" id="PTHR47633">
    <property type="entry name" value="IMMUNOGLOBULIN"/>
    <property type="match status" value="1"/>
</dbReference>
<evidence type="ECO:0000259" key="7">
    <source>
        <dbReference type="PROSITE" id="PS50835"/>
    </source>
</evidence>
<name>A0A8B9VIK2_9AVES</name>
<dbReference type="Proteomes" id="UP000694549">
    <property type="component" value="Unplaced"/>
</dbReference>
<comment type="subcellular location">
    <subcellularLocation>
        <location evidence="1">Cytoplasm</location>
    </subcellularLocation>
</comment>
<keyword evidence="6" id="KW-0812">Transmembrane</keyword>
<dbReference type="InterPro" id="IPR013098">
    <property type="entry name" value="Ig_I-set"/>
</dbReference>
<dbReference type="FunFam" id="2.60.40.10:FF:000147">
    <property type="entry name" value="Myosin light chain kinase"/>
    <property type="match status" value="1"/>
</dbReference>
<evidence type="ECO:0000313" key="9">
    <source>
        <dbReference type="Proteomes" id="UP000694549"/>
    </source>
</evidence>
<protein>
    <recommendedName>
        <fullName evidence="7">Ig-like domain-containing protein</fullName>
    </recommendedName>
</protein>
<dbReference type="SUPFAM" id="SSF48726">
    <property type="entry name" value="Immunoglobulin"/>
    <property type="match status" value="3"/>
</dbReference>
<sequence length="311" mass="35026">MFHKPWCLIEEHFIFIIFLLFFLLAGEAPAIRKEMQDVTTKLGEAAQLTCQIVGRPLPDIKWYRFGKELLQSRKYKMSSDGRNHTLTVITDEQEDEGLYTSVQEVIKKSIVTEDVKELKAEIRASSTQMTVSEGQKVTLKASIPGACEVKWVLNGMELRNSDDYRYGVSGSDHTLTIKKASNKDEGILTCEGKTDEGIIKCQYVLTFSKERSNEPAFIMQPKSQNVNEGQDVLFTCEVSGDPSPEIEWFKNNQPVSILTRSKNIYSLQIQNAAVSDTGKYTVKAKNYHGQCSATASLTVLRKFVLWVLCSA</sequence>
<dbReference type="SMART" id="SM00408">
    <property type="entry name" value="IGc2"/>
    <property type="match status" value="3"/>
</dbReference>
<keyword evidence="3" id="KW-0963">Cytoplasm</keyword>
<feature type="domain" description="Ig-like" evidence="7">
    <location>
        <begin position="29"/>
        <end position="100"/>
    </location>
</feature>
<evidence type="ECO:0000313" key="8">
    <source>
        <dbReference type="Ensembl" id="ENSAZOP00000024395.1"/>
    </source>
</evidence>
<evidence type="ECO:0000256" key="3">
    <source>
        <dbReference type="ARBA" id="ARBA00022490"/>
    </source>
</evidence>
<evidence type="ECO:0000256" key="1">
    <source>
        <dbReference type="ARBA" id="ARBA00004496"/>
    </source>
</evidence>
<evidence type="ECO:0000256" key="5">
    <source>
        <dbReference type="ARBA" id="ARBA00023319"/>
    </source>
</evidence>
<dbReference type="InterPro" id="IPR036179">
    <property type="entry name" value="Ig-like_dom_sf"/>
</dbReference>
<dbReference type="AlphaFoldDB" id="A0A8B9VIK2"/>
<organism evidence="8 9">
    <name type="scientific">Anas zonorhyncha</name>
    <name type="common">Eastern spot-billed duck</name>
    <dbReference type="NCBI Taxonomy" id="75864"/>
    <lineage>
        <taxon>Eukaryota</taxon>
        <taxon>Metazoa</taxon>
        <taxon>Chordata</taxon>
        <taxon>Craniata</taxon>
        <taxon>Vertebrata</taxon>
        <taxon>Euteleostomi</taxon>
        <taxon>Archelosauria</taxon>
        <taxon>Archosauria</taxon>
        <taxon>Dinosauria</taxon>
        <taxon>Saurischia</taxon>
        <taxon>Theropoda</taxon>
        <taxon>Coelurosauria</taxon>
        <taxon>Aves</taxon>
        <taxon>Neognathae</taxon>
        <taxon>Galloanserae</taxon>
        <taxon>Anseriformes</taxon>
        <taxon>Anatidae</taxon>
        <taxon>Anatinae</taxon>
        <taxon>Anas</taxon>
    </lineage>
</organism>
<evidence type="ECO:0000256" key="2">
    <source>
        <dbReference type="ARBA" id="ARBA00006692"/>
    </source>
</evidence>
<evidence type="ECO:0000256" key="6">
    <source>
        <dbReference type="SAM" id="Phobius"/>
    </source>
</evidence>
<reference evidence="8" key="1">
    <citation type="submission" date="2025-08" db="UniProtKB">
        <authorList>
            <consortium name="Ensembl"/>
        </authorList>
    </citation>
    <scope>IDENTIFICATION</scope>
</reference>
<proteinExistence type="inferred from homology"/>
<evidence type="ECO:0000256" key="4">
    <source>
        <dbReference type="ARBA" id="ARBA00022737"/>
    </source>
</evidence>
<dbReference type="PROSITE" id="PS50835">
    <property type="entry name" value="IG_LIKE"/>
    <property type="match status" value="2"/>
</dbReference>
<keyword evidence="6" id="KW-0472">Membrane</keyword>